<keyword evidence="1" id="KW-1133">Transmembrane helix</keyword>
<protein>
    <submittedName>
        <fullName evidence="3">Uncharacterized protein</fullName>
    </submittedName>
</protein>
<dbReference type="Proteomes" id="UP001176961">
    <property type="component" value="Unassembled WGS sequence"/>
</dbReference>
<keyword evidence="1" id="KW-0812">Transmembrane</keyword>
<keyword evidence="4" id="KW-1185">Reference proteome</keyword>
<accession>A0AA36GE58</accession>
<reference evidence="3" key="1">
    <citation type="submission" date="2023-07" db="EMBL/GenBank/DDBJ databases">
        <authorList>
            <consortium name="CYATHOMIX"/>
        </authorList>
    </citation>
    <scope>NUCLEOTIDE SEQUENCE</scope>
    <source>
        <strain evidence="3">N/A</strain>
    </source>
</reference>
<evidence type="ECO:0000256" key="2">
    <source>
        <dbReference type="SAM" id="SignalP"/>
    </source>
</evidence>
<dbReference type="EMBL" id="CATQJL010000001">
    <property type="protein sequence ID" value="CAJ0590947.1"/>
    <property type="molecule type" value="Genomic_DNA"/>
</dbReference>
<comment type="caution">
    <text evidence="3">The sequence shown here is derived from an EMBL/GenBank/DDBJ whole genome shotgun (WGS) entry which is preliminary data.</text>
</comment>
<organism evidence="3 4">
    <name type="scientific">Cylicocyclus nassatus</name>
    <name type="common">Nematode worm</name>
    <dbReference type="NCBI Taxonomy" id="53992"/>
    <lineage>
        <taxon>Eukaryota</taxon>
        <taxon>Metazoa</taxon>
        <taxon>Ecdysozoa</taxon>
        <taxon>Nematoda</taxon>
        <taxon>Chromadorea</taxon>
        <taxon>Rhabditida</taxon>
        <taxon>Rhabditina</taxon>
        <taxon>Rhabditomorpha</taxon>
        <taxon>Strongyloidea</taxon>
        <taxon>Strongylidae</taxon>
        <taxon>Cylicocyclus</taxon>
    </lineage>
</organism>
<keyword evidence="1" id="KW-0472">Membrane</keyword>
<name>A0AA36GE58_CYLNA</name>
<feature type="transmembrane region" description="Helical" evidence="1">
    <location>
        <begin position="41"/>
        <end position="64"/>
    </location>
</feature>
<sequence>MLRIVVFLLLFSLQLDAKPQYMMYPGMYGYGMMPMGMGMMGYGYNPVGGAIHGAMVGSMIGAMAGGK</sequence>
<dbReference type="AlphaFoldDB" id="A0AA36GE58"/>
<evidence type="ECO:0000313" key="4">
    <source>
        <dbReference type="Proteomes" id="UP001176961"/>
    </source>
</evidence>
<proteinExistence type="predicted"/>
<feature type="signal peptide" evidence="2">
    <location>
        <begin position="1"/>
        <end position="17"/>
    </location>
</feature>
<gene>
    <name evidence="3" type="ORF">CYNAS_LOCUS2930</name>
</gene>
<evidence type="ECO:0000256" key="1">
    <source>
        <dbReference type="SAM" id="Phobius"/>
    </source>
</evidence>
<evidence type="ECO:0000313" key="3">
    <source>
        <dbReference type="EMBL" id="CAJ0590947.1"/>
    </source>
</evidence>
<feature type="chain" id="PRO_5041440043" evidence="2">
    <location>
        <begin position="18"/>
        <end position="67"/>
    </location>
</feature>
<keyword evidence="2" id="KW-0732">Signal</keyword>